<protein>
    <submittedName>
        <fullName evidence="2">Uncharacterized protein</fullName>
    </submittedName>
</protein>
<sequence>MQNFSAVSHPTDRPLALTCVASEYGVGEVSSMTREPKVAPAESGNSGSVSWRPCGSILSLQKCRKCKSYEEVPR</sequence>
<proteinExistence type="predicted"/>
<dbReference type="Proteomes" id="UP000324222">
    <property type="component" value="Unassembled WGS sequence"/>
</dbReference>
<evidence type="ECO:0000313" key="2">
    <source>
        <dbReference type="EMBL" id="MPC79965.1"/>
    </source>
</evidence>
<evidence type="ECO:0000313" key="3">
    <source>
        <dbReference type="Proteomes" id="UP000324222"/>
    </source>
</evidence>
<feature type="region of interest" description="Disordered" evidence="1">
    <location>
        <begin position="30"/>
        <end position="53"/>
    </location>
</feature>
<reference evidence="2 3" key="1">
    <citation type="submission" date="2019-05" db="EMBL/GenBank/DDBJ databases">
        <title>Another draft genome of Portunus trituberculatus and its Hox gene families provides insights of decapod evolution.</title>
        <authorList>
            <person name="Jeong J.-H."/>
            <person name="Song I."/>
            <person name="Kim S."/>
            <person name="Choi T."/>
            <person name="Kim D."/>
            <person name="Ryu S."/>
            <person name="Kim W."/>
        </authorList>
    </citation>
    <scope>NUCLEOTIDE SEQUENCE [LARGE SCALE GENOMIC DNA]</scope>
    <source>
        <tissue evidence="2">Muscle</tissue>
    </source>
</reference>
<keyword evidence="3" id="KW-1185">Reference proteome</keyword>
<evidence type="ECO:0000256" key="1">
    <source>
        <dbReference type="SAM" id="MobiDB-lite"/>
    </source>
</evidence>
<organism evidence="2 3">
    <name type="scientific">Portunus trituberculatus</name>
    <name type="common">Swimming crab</name>
    <name type="synonym">Neptunus trituberculatus</name>
    <dbReference type="NCBI Taxonomy" id="210409"/>
    <lineage>
        <taxon>Eukaryota</taxon>
        <taxon>Metazoa</taxon>
        <taxon>Ecdysozoa</taxon>
        <taxon>Arthropoda</taxon>
        <taxon>Crustacea</taxon>
        <taxon>Multicrustacea</taxon>
        <taxon>Malacostraca</taxon>
        <taxon>Eumalacostraca</taxon>
        <taxon>Eucarida</taxon>
        <taxon>Decapoda</taxon>
        <taxon>Pleocyemata</taxon>
        <taxon>Brachyura</taxon>
        <taxon>Eubrachyura</taxon>
        <taxon>Portunoidea</taxon>
        <taxon>Portunidae</taxon>
        <taxon>Portuninae</taxon>
        <taxon>Portunus</taxon>
    </lineage>
</organism>
<dbReference type="EMBL" id="VSRR010052583">
    <property type="protein sequence ID" value="MPC79965.1"/>
    <property type="molecule type" value="Genomic_DNA"/>
</dbReference>
<name>A0A5B7ICP9_PORTR</name>
<comment type="caution">
    <text evidence="2">The sequence shown here is derived from an EMBL/GenBank/DDBJ whole genome shotgun (WGS) entry which is preliminary data.</text>
</comment>
<accession>A0A5B7ICP9</accession>
<gene>
    <name evidence="2" type="ORF">E2C01_074526</name>
</gene>
<dbReference type="AlphaFoldDB" id="A0A5B7ICP9"/>